<comment type="similarity">
    <text evidence="2">Belongs to the eukaryotic/archaeal RNase P protein component 1 family.</text>
</comment>
<dbReference type="OrthoDB" id="124041at2759"/>
<accession>A0A1E3QKP2</accession>
<comment type="subcellular location">
    <subcellularLocation>
        <location evidence="1">Nucleus</location>
    </subcellularLocation>
</comment>
<dbReference type="GO" id="GO:0006364">
    <property type="term" value="P:rRNA processing"/>
    <property type="evidence" value="ECO:0007669"/>
    <property type="project" value="TreeGrafter"/>
</dbReference>
<gene>
    <name evidence="4" type="ORF">BABINDRAFT_168602</name>
</gene>
<dbReference type="GeneID" id="30148448"/>
<name>A0A1E3QKP2_9ASCO</name>
<dbReference type="InterPro" id="IPR002730">
    <property type="entry name" value="Rpp29/RNP1"/>
</dbReference>
<dbReference type="GO" id="GO:0005634">
    <property type="term" value="C:nucleus"/>
    <property type="evidence" value="ECO:0007669"/>
    <property type="project" value="UniProtKB-SubCell"/>
</dbReference>
<dbReference type="InterPro" id="IPR036980">
    <property type="entry name" value="RNase_P/MRP_Rpp29_sf"/>
</dbReference>
<dbReference type="Proteomes" id="UP000094336">
    <property type="component" value="Unassembled WGS sequence"/>
</dbReference>
<dbReference type="RefSeq" id="XP_018983352.1">
    <property type="nucleotide sequence ID" value="XM_019130595.1"/>
</dbReference>
<dbReference type="SUPFAM" id="SSF101744">
    <property type="entry name" value="Rof/RNase P subunit-like"/>
    <property type="match status" value="1"/>
</dbReference>
<protein>
    <recommendedName>
        <fullName evidence="3">Ribonuclease P protein subunit</fullName>
    </recommendedName>
</protein>
<dbReference type="InterPro" id="IPR016848">
    <property type="entry name" value="RNase_P/MRP_Rpp29-subunit"/>
</dbReference>
<evidence type="ECO:0000256" key="2">
    <source>
        <dbReference type="ARBA" id="ARBA00006181"/>
    </source>
</evidence>
<dbReference type="GO" id="GO:0001682">
    <property type="term" value="P:tRNA 5'-leader removal"/>
    <property type="evidence" value="ECO:0007669"/>
    <property type="project" value="InterPro"/>
</dbReference>
<evidence type="ECO:0000256" key="1">
    <source>
        <dbReference type="ARBA" id="ARBA00004123"/>
    </source>
</evidence>
<dbReference type="InterPro" id="IPR023534">
    <property type="entry name" value="Rof/RNase_P-like"/>
</dbReference>
<dbReference type="STRING" id="984486.A0A1E3QKP2"/>
<dbReference type="EMBL" id="KV454437">
    <property type="protein sequence ID" value="ODQ78024.1"/>
    <property type="molecule type" value="Genomic_DNA"/>
</dbReference>
<dbReference type="PIRSF" id="PIRSF027081">
    <property type="entry name" value="RNase_P/MRP_p29_subunit"/>
    <property type="match status" value="1"/>
</dbReference>
<keyword evidence="3" id="KW-0539">Nucleus</keyword>
<sequence length="292" mass="33190">MNRKNELETHLLSRSYSNEHNKLAQLLLSRYSANGDQKSCLVLEPTQGDARPENVKSLLYVGKNAKPDAERHTMRKLNTRRELKRYFATATKNQAKMVKKLREFSKKSLADEAKVRHQAAQLVKKYNLPQFQDFMPLHKLWVAYMQNLLQLSNQYAVNNPQSLLTKISSADFNGAFITVTQSVNPNNVGMAGIVMYDAQHLFIVVVPSNDSWKHDMVLHHSQESPKLSPKELLGGIRIIEKKGTVFSFAVPVVSEEEDVDTLEFSLLGSRIEFRSVDRSGKKFKGKNVDDLS</sequence>
<dbReference type="PANTHER" id="PTHR13348:SF0">
    <property type="entry name" value="RIBONUCLEASE P PROTEIN SUBUNIT P29"/>
    <property type="match status" value="1"/>
</dbReference>
<dbReference type="GO" id="GO:0000172">
    <property type="term" value="C:ribonuclease MRP complex"/>
    <property type="evidence" value="ECO:0007669"/>
    <property type="project" value="InterPro"/>
</dbReference>
<dbReference type="GO" id="GO:0030677">
    <property type="term" value="C:ribonuclease P complex"/>
    <property type="evidence" value="ECO:0007669"/>
    <property type="project" value="InterPro"/>
</dbReference>
<keyword evidence="5" id="KW-1185">Reference proteome</keyword>
<dbReference type="Gene3D" id="2.30.30.210">
    <property type="entry name" value="Ribonuclease P/MRP, subunit p29"/>
    <property type="match status" value="1"/>
</dbReference>
<evidence type="ECO:0000313" key="4">
    <source>
        <dbReference type="EMBL" id="ODQ78024.1"/>
    </source>
</evidence>
<reference evidence="5" key="1">
    <citation type="submission" date="2016-05" db="EMBL/GenBank/DDBJ databases">
        <title>Comparative genomics of biotechnologically important yeasts.</title>
        <authorList>
            <consortium name="DOE Joint Genome Institute"/>
            <person name="Riley R."/>
            <person name="Haridas S."/>
            <person name="Wolfe K.H."/>
            <person name="Lopes M.R."/>
            <person name="Hittinger C.T."/>
            <person name="Goker M."/>
            <person name="Salamov A."/>
            <person name="Wisecaver J."/>
            <person name="Long T.M."/>
            <person name="Aerts A.L."/>
            <person name="Barry K."/>
            <person name="Choi C."/>
            <person name="Clum A."/>
            <person name="Coughlan A.Y."/>
            <person name="Deshpande S."/>
            <person name="Douglass A.P."/>
            <person name="Hanson S.J."/>
            <person name="Klenk H.-P."/>
            <person name="Labutti K."/>
            <person name="Lapidus A."/>
            <person name="Lindquist E."/>
            <person name="Lipzen A."/>
            <person name="Meier-Kolthoff J.P."/>
            <person name="Ohm R.A."/>
            <person name="Otillar R.P."/>
            <person name="Pangilinan J."/>
            <person name="Peng Y."/>
            <person name="Rokas A."/>
            <person name="Rosa C.A."/>
            <person name="Scheuner C."/>
            <person name="Sibirny A.A."/>
            <person name="Slot J.C."/>
            <person name="Stielow J.B."/>
            <person name="Sun H."/>
            <person name="Kurtzman C.P."/>
            <person name="Blackwell M."/>
            <person name="Grigoriev I.V."/>
            <person name="Jeffries T.W."/>
        </authorList>
    </citation>
    <scope>NUCLEOTIDE SEQUENCE [LARGE SCALE GENOMIC DNA]</scope>
    <source>
        <strain evidence="5">NRRL Y-12698</strain>
    </source>
</reference>
<evidence type="ECO:0000313" key="5">
    <source>
        <dbReference type="Proteomes" id="UP000094336"/>
    </source>
</evidence>
<proteinExistence type="inferred from homology"/>
<organism evidence="4 5">
    <name type="scientific">Babjeviella inositovora NRRL Y-12698</name>
    <dbReference type="NCBI Taxonomy" id="984486"/>
    <lineage>
        <taxon>Eukaryota</taxon>
        <taxon>Fungi</taxon>
        <taxon>Dikarya</taxon>
        <taxon>Ascomycota</taxon>
        <taxon>Saccharomycotina</taxon>
        <taxon>Pichiomycetes</taxon>
        <taxon>Serinales incertae sedis</taxon>
        <taxon>Babjeviella</taxon>
    </lineage>
</organism>
<evidence type="ECO:0000256" key="3">
    <source>
        <dbReference type="PIRNR" id="PIRNR027081"/>
    </source>
</evidence>
<keyword evidence="3" id="KW-0819">tRNA processing</keyword>
<dbReference type="AlphaFoldDB" id="A0A1E3QKP2"/>
<dbReference type="PANTHER" id="PTHR13348">
    <property type="entry name" value="RIBONUCLEASE P SUBUNIT P29"/>
    <property type="match status" value="1"/>
</dbReference>
<dbReference type="Pfam" id="PF01868">
    <property type="entry name" value="RNase_P-MRP_p29"/>
    <property type="match status" value="1"/>
</dbReference>
<dbReference type="GO" id="GO:0033204">
    <property type="term" value="F:ribonuclease P RNA binding"/>
    <property type="evidence" value="ECO:0007669"/>
    <property type="project" value="InterPro"/>
</dbReference>
<dbReference type="SMART" id="SM00538">
    <property type="entry name" value="POP4"/>
    <property type="match status" value="1"/>
</dbReference>